<proteinExistence type="predicted"/>
<dbReference type="RefSeq" id="WP_150458455.1">
    <property type="nucleotide sequence ID" value="NZ_VYKK01000015.1"/>
</dbReference>
<evidence type="ECO:0000313" key="3">
    <source>
        <dbReference type="EMBL" id="KAA9004101.1"/>
    </source>
</evidence>
<comment type="caution">
    <text evidence="3">The sequence shown here is derived from an EMBL/GenBank/DDBJ whole genome shotgun (WGS) entry which is preliminary data.</text>
</comment>
<keyword evidence="1" id="KW-0732">Signal</keyword>
<evidence type="ECO:0000256" key="1">
    <source>
        <dbReference type="SAM" id="SignalP"/>
    </source>
</evidence>
<reference evidence="3 4" key="1">
    <citation type="submission" date="2019-09" db="EMBL/GenBank/DDBJ databases">
        <title>Bacillus ochoae sp. nov., Paenibacillus whitsoniae sp. nov., Paenibacillus spiritus sp. nov. Isolated from the Mars Exploration Rover during spacecraft assembly.</title>
        <authorList>
            <person name="Seuylemezian A."/>
            <person name="Vaishampayan P."/>
        </authorList>
    </citation>
    <scope>NUCLEOTIDE SEQUENCE [LARGE SCALE GENOMIC DNA]</scope>
    <source>
        <strain evidence="3 4">MER_111</strain>
    </source>
</reference>
<dbReference type="Pfam" id="PF00395">
    <property type="entry name" value="SLH"/>
    <property type="match status" value="2"/>
</dbReference>
<organism evidence="3 4">
    <name type="scientific">Paenibacillus spiritus</name>
    <dbReference type="NCBI Taxonomy" id="2496557"/>
    <lineage>
        <taxon>Bacteria</taxon>
        <taxon>Bacillati</taxon>
        <taxon>Bacillota</taxon>
        <taxon>Bacilli</taxon>
        <taxon>Bacillales</taxon>
        <taxon>Paenibacillaceae</taxon>
        <taxon>Paenibacillus</taxon>
    </lineage>
</organism>
<dbReference type="AlphaFoldDB" id="A0A5J5G925"/>
<sequence length="228" mass="24290">MKKKAGSITFASLALTALLSLSVAGSLYAAAAPFGDLGTTEGSDKIQSLHSKGIIQGMNAQSFAPKAPLTAAQGIQLIAGGFQFSLDAIRFIQEPKAAQVFTKVLDGQWYTEAFLGVYHNGVPVPEDIDPASRLTRELFTFLLVRGMEQAGSLPLINVKPSGIADESSLAPEYQGAVVRSLKYGITRLDSSGRFDPKREISRGEAAVMLYDALDYLRQHPAPAAADNS</sequence>
<name>A0A5J5G925_9BACL</name>
<evidence type="ECO:0000313" key="4">
    <source>
        <dbReference type="Proteomes" id="UP000367750"/>
    </source>
</evidence>
<protein>
    <submittedName>
        <fullName evidence="3">S-layer homology domain-containing protein</fullName>
    </submittedName>
</protein>
<feature type="domain" description="SLH" evidence="2">
    <location>
        <begin position="160"/>
        <end position="223"/>
    </location>
</feature>
<keyword evidence="4" id="KW-1185">Reference proteome</keyword>
<accession>A0A5J5G925</accession>
<dbReference type="InterPro" id="IPR001119">
    <property type="entry name" value="SLH_dom"/>
</dbReference>
<dbReference type="Proteomes" id="UP000367750">
    <property type="component" value="Unassembled WGS sequence"/>
</dbReference>
<evidence type="ECO:0000259" key="2">
    <source>
        <dbReference type="PROSITE" id="PS51272"/>
    </source>
</evidence>
<feature type="chain" id="PRO_5038536467" evidence="1">
    <location>
        <begin position="32"/>
        <end position="228"/>
    </location>
</feature>
<dbReference type="PROSITE" id="PS51272">
    <property type="entry name" value="SLH"/>
    <property type="match status" value="1"/>
</dbReference>
<dbReference type="EMBL" id="VYKK01000015">
    <property type="protein sequence ID" value="KAA9004101.1"/>
    <property type="molecule type" value="Genomic_DNA"/>
</dbReference>
<feature type="signal peptide" evidence="1">
    <location>
        <begin position="1"/>
        <end position="31"/>
    </location>
</feature>
<dbReference type="OrthoDB" id="1738667at2"/>
<gene>
    <name evidence="3" type="ORF">F4V43_11905</name>
</gene>